<evidence type="ECO:0000313" key="5">
    <source>
        <dbReference type="Proteomes" id="UP000494256"/>
    </source>
</evidence>
<protein>
    <submittedName>
        <fullName evidence="2">Uncharacterized protein</fullName>
    </submittedName>
</protein>
<comment type="caution">
    <text evidence="2">The sequence shown here is derived from an EMBL/GenBank/DDBJ whole genome shotgun (WGS) entry which is preliminary data.</text>
</comment>
<sequence length="87" mass="9685">MKLPMLLLLLIAVGGALSLLTTEKSPVSGQTMKRELLEGNFGLRTTFLNKYESPNTTPGIQYAENLQQELNQQSAAEVSSNNNYYYK</sequence>
<feature type="signal peptide" evidence="1">
    <location>
        <begin position="1"/>
        <end position="18"/>
    </location>
</feature>
<accession>A0A8S0Z6Q7</accession>
<gene>
    <name evidence="3" type="ORF">APLA_LOCUS3426</name>
    <name evidence="2" type="ORF">APLA_LOCUS3480</name>
</gene>
<evidence type="ECO:0000313" key="3">
    <source>
        <dbReference type="EMBL" id="CAB3228200.1"/>
    </source>
</evidence>
<evidence type="ECO:0000256" key="1">
    <source>
        <dbReference type="SAM" id="SignalP"/>
    </source>
</evidence>
<dbReference type="Proteomes" id="UP000494106">
    <property type="component" value="Unassembled WGS sequence"/>
</dbReference>
<reference evidence="4 5" key="1">
    <citation type="submission" date="2020-04" db="EMBL/GenBank/DDBJ databases">
        <authorList>
            <person name="Wallbank WR R."/>
            <person name="Pardo Diaz C."/>
            <person name="Kozak K."/>
            <person name="Martin S."/>
            <person name="Jiggins C."/>
            <person name="Moest M."/>
            <person name="Warren A I."/>
            <person name="Byers J.R.P. K."/>
            <person name="Montejo-Kovacevich G."/>
            <person name="Yen C E."/>
        </authorList>
    </citation>
    <scope>NUCLEOTIDE SEQUENCE [LARGE SCALE GENOMIC DNA]</scope>
</reference>
<feature type="chain" id="PRO_5036434239" evidence="1">
    <location>
        <begin position="19"/>
        <end position="87"/>
    </location>
</feature>
<keyword evidence="1" id="KW-0732">Signal</keyword>
<dbReference type="EMBL" id="CADEBC010000301">
    <property type="protein sequence ID" value="CAB3227928.1"/>
    <property type="molecule type" value="Genomic_DNA"/>
</dbReference>
<proteinExistence type="predicted"/>
<dbReference type="OrthoDB" id="7485528at2759"/>
<keyword evidence="4" id="KW-1185">Reference proteome</keyword>
<dbReference type="Proteomes" id="UP000494256">
    <property type="component" value="Unassembled WGS sequence"/>
</dbReference>
<evidence type="ECO:0000313" key="4">
    <source>
        <dbReference type="Proteomes" id="UP000494106"/>
    </source>
</evidence>
<name>A0A8S0Z6Q7_ARCPL</name>
<dbReference type="EMBL" id="CADEBD010000282">
    <property type="protein sequence ID" value="CAB3228200.1"/>
    <property type="molecule type" value="Genomic_DNA"/>
</dbReference>
<organism evidence="2 4">
    <name type="scientific">Arctia plantaginis</name>
    <name type="common">Wood tiger moth</name>
    <name type="synonym">Phalaena plantaginis</name>
    <dbReference type="NCBI Taxonomy" id="874455"/>
    <lineage>
        <taxon>Eukaryota</taxon>
        <taxon>Metazoa</taxon>
        <taxon>Ecdysozoa</taxon>
        <taxon>Arthropoda</taxon>
        <taxon>Hexapoda</taxon>
        <taxon>Insecta</taxon>
        <taxon>Pterygota</taxon>
        <taxon>Neoptera</taxon>
        <taxon>Endopterygota</taxon>
        <taxon>Lepidoptera</taxon>
        <taxon>Glossata</taxon>
        <taxon>Ditrysia</taxon>
        <taxon>Noctuoidea</taxon>
        <taxon>Erebidae</taxon>
        <taxon>Arctiinae</taxon>
        <taxon>Arctia</taxon>
    </lineage>
</organism>
<dbReference type="AlphaFoldDB" id="A0A8S0Z6Q7"/>
<evidence type="ECO:0000313" key="2">
    <source>
        <dbReference type="EMBL" id="CAB3227928.1"/>
    </source>
</evidence>